<evidence type="ECO:0000313" key="3">
    <source>
        <dbReference type="Proteomes" id="UP000593564"/>
    </source>
</evidence>
<dbReference type="AlphaFoldDB" id="A0A7J7GTT5"/>
<reference evidence="3" key="1">
    <citation type="journal article" date="2020" name="Nat. Commun.">
        <title>Genome assembly of wild tea tree DASZ reveals pedigree and selection history of tea varieties.</title>
        <authorList>
            <person name="Zhang W."/>
            <person name="Zhang Y."/>
            <person name="Qiu H."/>
            <person name="Guo Y."/>
            <person name="Wan H."/>
            <person name="Zhang X."/>
            <person name="Scossa F."/>
            <person name="Alseekh S."/>
            <person name="Zhang Q."/>
            <person name="Wang P."/>
            <person name="Xu L."/>
            <person name="Schmidt M.H."/>
            <person name="Jia X."/>
            <person name="Li D."/>
            <person name="Zhu A."/>
            <person name="Guo F."/>
            <person name="Chen W."/>
            <person name="Ni D."/>
            <person name="Usadel B."/>
            <person name="Fernie A.R."/>
            <person name="Wen W."/>
        </authorList>
    </citation>
    <scope>NUCLEOTIDE SEQUENCE [LARGE SCALE GENOMIC DNA]</scope>
    <source>
        <strain evidence="3">cv. G240</strain>
    </source>
</reference>
<keyword evidence="3" id="KW-1185">Reference proteome</keyword>
<reference evidence="2 3" key="2">
    <citation type="submission" date="2020-07" db="EMBL/GenBank/DDBJ databases">
        <title>Genome assembly of wild tea tree DASZ reveals pedigree and selection history of tea varieties.</title>
        <authorList>
            <person name="Zhang W."/>
        </authorList>
    </citation>
    <scope>NUCLEOTIDE SEQUENCE [LARGE SCALE GENOMIC DNA]</scope>
    <source>
        <strain evidence="3">cv. G240</strain>
        <tissue evidence="2">Leaf</tissue>
    </source>
</reference>
<organism evidence="2 3">
    <name type="scientific">Camellia sinensis</name>
    <name type="common">Tea plant</name>
    <name type="synonym">Thea sinensis</name>
    <dbReference type="NCBI Taxonomy" id="4442"/>
    <lineage>
        <taxon>Eukaryota</taxon>
        <taxon>Viridiplantae</taxon>
        <taxon>Streptophyta</taxon>
        <taxon>Embryophyta</taxon>
        <taxon>Tracheophyta</taxon>
        <taxon>Spermatophyta</taxon>
        <taxon>Magnoliopsida</taxon>
        <taxon>eudicotyledons</taxon>
        <taxon>Gunneridae</taxon>
        <taxon>Pentapetalae</taxon>
        <taxon>asterids</taxon>
        <taxon>Ericales</taxon>
        <taxon>Theaceae</taxon>
        <taxon>Camellia</taxon>
    </lineage>
</organism>
<evidence type="ECO:0000313" key="2">
    <source>
        <dbReference type="EMBL" id="KAF5943615.1"/>
    </source>
</evidence>
<accession>A0A7J7GTT5</accession>
<name>A0A7J7GTT5_CAMSI</name>
<dbReference type="EMBL" id="JACBKZ010000008">
    <property type="protein sequence ID" value="KAF5943615.1"/>
    <property type="molecule type" value="Genomic_DNA"/>
</dbReference>
<feature type="compositionally biased region" description="Gly residues" evidence="1">
    <location>
        <begin position="1"/>
        <end position="15"/>
    </location>
</feature>
<protein>
    <submittedName>
        <fullName evidence="2">Uncharacterized protein</fullName>
    </submittedName>
</protein>
<gene>
    <name evidence="2" type="ORF">HYC85_017692</name>
</gene>
<sequence>MQGIFTRGGGGGGLTAGSDPATNHLLASSPVPSESCKFRSFNLQRKREGDGGMASVFGLSLSFLSQSKVYKDM</sequence>
<evidence type="ECO:0000256" key="1">
    <source>
        <dbReference type="SAM" id="MobiDB-lite"/>
    </source>
</evidence>
<proteinExistence type="predicted"/>
<comment type="caution">
    <text evidence="2">The sequence shown here is derived from an EMBL/GenBank/DDBJ whole genome shotgun (WGS) entry which is preliminary data.</text>
</comment>
<dbReference type="Proteomes" id="UP000593564">
    <property type="component" value="Unassembled WGS sequence"/>
</dbReference>
<feature type="region of interest" description="Disordered" evidence="1">
    <location>
        <begin position="1"/>
        <end position="35"/>
    </location>
</feature>